<dbReference type="OrthoDB" id="5511466at2759"/>
<feature type="transmembrane region" description="Helical" evidence="1">
    <location>
        <begin position="70"/>
        <end position="89"/>
    </location>
</feature>
<dbReference type="Proteomes" id="UP000738359">
    <property type="component" value="Unassembled WGS sequence"/>
</dbReference>
<accession>A0A9P6IPV9</accession>
<protein>
    <recommendedName>
        <fullName evidence="4">DUF962 domain-containing protein</fullName>
    </recommendedName>
</protein>
<proteinExistence type="predicted"/>
<gene>
    <name evidence="2" type="ORF">BGZ70_005148</name>
</gene>
<evidence type="ECO:0000313" key="3">
    <source>
        <dbReference type="Proteomes" id="UP000738359"/>
    </source>
</evidence>
<keyword evidence="3" id="KW-1185">Reference proteome</keyword>
<evidence type="ECO:0000313" key="2">
    <source>
        <dbReference type="EMBL" id="KAF9944019.1"/>
    </source>
</evidence>
<dbReference type="Pfam" id="PF06127">
    <property type="entry name" value="Mpo1-like"/>
    <property type="match status" value="1"/>
</dbReference>
<dbReference type="PANTHER" id="PTHR34205:SF2">
    <property type="entry name" value="DUF962 DOMAIN-CONTAINING PROTEIN"/>
    <property type="match status" value="1"/>
</dbReference>
<dbReference type="AlphaFoldDB" id="A0A9P6IPV9"/>
<reference evidence="2" key="1">
    <citation type="journal article" date="2020" name="Fungal Divers.">
        <title>Resolving the Mortierellaceae phylogeny through synthesis of multi-gene phylogenetics and phylogenomics.</title>
        <authorList>
            <person name="Vandepol N."/>
            <person name="Liber J."/>
            <person name="Desiro A."/>
            <person name="Na H."/>
            <person name="Kennedy M."/>
            <person name="Barry K."/>
            <person name="Grigoriev I.V."/>
            <person name="Miller A.N."/>
            <person name="O'Donnell K."/>
            <person name="Stajich J.E."/>
            <person name="Bonito G."/>
        </authorList>
    </citation>
    <scope>NUCLEOTIDE SEQUENCE</scope>
    <source>
        <strain evidence="2">CK1249</strain>
    </source>
</reference>
<keyword evidence="1" id="KW-0472">Membrane</keyword>
<keyword evidence="1" id="KW-1133">Transmembrane helix</keyword>
<evidence type="ECO:0008006" key="4">
    <source>
        <dbReference type="Google" id="ProtNLM"/>
    </source>
</evidence>
<sequence length="121" mass="14605">MAVQKVNKGIANHNYSKRAYKTNGYKSFEEFYPYYLSEHCNPINRRLHLFATTNVVAILLYMLASRQSKYWWVTFVQAYGFAWFGHFVFEKNRPATFKHPFYSLLGDWKMWYEVMTGQRNF</sequence>
<keyword evidence="1" id="KW-0812">Transmembrane</keyword>
<dbReference type="InterPro" id="IPR009305">
    <property type="entry name" value="Mpo1-like"/>
</dbReference>
<evidence type="ECO:0000256" key="1">
    <source>
        <dbReference type="SAM" id="Phobius"/>
    </source>
</evidence>
<dbReference type="PANTHER" id="PTHR34205">
    <property type="entry name" value="TRANSMEMBRANE PROTEIN"/>
    <property type="match status" value="1"/>
</dbReference>
<name>A0A9P6IPV9_MORAP</name>
<organism evidence="2 3">
    <name type="scientific">Mortierella alpina</name>
    <name type="common">Oleaginous fungus</name>
    <name type="synonym">Mortierella renispora</name>
    <dbReference type="NCBI Taxonomy" id="64518"/>
    <lineage>
        <taxon>Eukaryota</taxon>
        <taxon>Fungi</taxon>
        <taxon>Fungi incertae sedis</taxon>
        <taxon>Mucoromycota</taxon>
        <taxon>Mortierellomycotina</taxon>
        <taxon>Mortierellomycetes</taxon>
        <taxon>Mortierellales</taxon>
        <taxon>Mortierellaceae</taxon>
        <taxon>Mortierella</taxon>
    </lineage>
</organism>
<comment type="caution">
    <text evidence="2">The sequence shown here is derived from an EMBL/GenBank/DDBJ whole genome shotgun (WGS) entry which is preliminary data.</text>
</comment>
<feature type="transmembrane region" description="Helical" evidence="1">
    <location>
        <begin position="47"/>
        <end position="64"/>
    </location>
</feature>
<dbReference type="EMBL" id="JAAAHY010002710">
    <property type="protein sequence ID" value="KAF9944019.1"/>
    <property type="molecule type" value="Genomic_DNA"/>
</dbReference>